<proteinExistence type="predicted"/>
<keyword evidence="6" id="KW-0808">Transferase</keyword>
<dbReference type="Pfam" id="PF08448">
    <property type="entry name" value="PAS_4"/>
    <property type="match status" value="1"/>
</dbReference>
<dbReference type="CDD" id="cd06225">
    <property type="entry name" value="HAMP"/>
    <property type="match status" value="1"/>
</dbReference>
<dbReference type="SUPFAM" id="SSF55874">
    <property type="entry name" value="ATPase domain of HSP90 chaperone/DNA topoisomerase II/histidine kinase"/>
    <property type="match status" value="1"/>
</dbReference>
<dbReference type="EMBL" id="JBHSMJ010000020">
    <property type="protein sequence ID" value="MFC5449623.1"/>
    <property type="molecule type" value="Genomic_DNA"/>
</dbReference>
<keyword evidence="11 12" id="KW-0472">Membrane</keyword>
<comment type="subcellular location">
    <subcellularLocation>
        <location evidence="2">Cell membrane</location>
        <topology evidence="2">Multi-pass membrane protein</topology>
    </subcellularLocation>
</comment>
<comment type="caution">
    <text evidence="17">The sequence shown here is derived from an EMBL/GenBank/DDBJ whole genome shotgun (WGS) entry which is preliminary data.</text>
</comment>
<dbReference type="SMART" id="SM00304">
    <property type="entry name" value="HAMP"/>
    <property type="match status" value="1"/>
</dbReference>
<dbReference type="InterPro" id="IPR000700">
    <property type="entry name" value="PAS-assoc_C"/>
</dbReference>
<keyword evidence="12" id="KW-0812">Transmembrane</keyword>
<keyword evidence="9" id="KW-0067">ATP-binding</keyword>
<dbReference type="SUPFAM" id="SSF158472">
    <property type="entry name" value="HAMP domain-like"/>
    <property type="match status" value="1"/>
</dbReference>
<evidence type="ECO:0000256" key="4">
    <source>
        <dbReference type="ARBA" id="ARBA00022475"/>
    </source>
</evidence>
<dbReference type="SUPFAM" id="SSF47384">
    <property type="entry name" value="Homodimeric domain of signal transducing histidine kinase"/>
    <property type="match status" value="1"/>
</dbReference>
<dbReference type="InterPro" id="IPR036097">
    <property type="entry name" value="HisK_dim/P_sf"/>
</dbReference>
<keyword evidence="12" id="KW-1133">Transmembrane helix</keyword>
<dbReference type="RefSeq" id="WP_270877537.1">
    <property type="nucleotide sequence ID" value="NZ_JAQFVF010000002.1"/>
</dbReference>
<dbReference type="InterPro" id="IPR001610">
    <property type="entry name" value="PAC"/>
</dbReference>
<dbReference type="Pfam" id="PF00672">
    <property type="entry name" value="HAMP"/>
    <property type="match status" value="1"/>
</dbReference>
<evidence type="ECO:0000256" key="3">
    <source>
        <dbReference type="ARBA" id="ARBA00012438"/>
    </source>
</evidence>
<dbReference type="SMART" id="SM00086">
    <property type="entry name" value="PAC"/>
    <property type="match status" value="1"/>
</dbReference>
<keyword evidence="18" id="KW-1185">Reference proteome</keyword>
<keyword evidence="8" id="KW-0418">Kinase</keyword>
<dbReference type="SUPFAM" id="SSF55785">
    <property type="entry name" value="PYP-like sensor domain (PAS domain)"/>
    <property type="match status" value="1"/>
</dbReference>
<dbReference type="InterPro" id="IPR003594">
    <property type="entry name" value="HATPase_dom"/>
</dbReference>
<evidence type="ECO:0000259" key="16">
    <source>
        <dbReference type="PROSITE" id="PS50885"/>
    </source>
</evidence>
<dbReference type="SMART" id="SM00091">
    <property type="entry name" value="PAS"/>
    <property type="match status" value="1"/>
</dbReference>
<protein>
    <recommendedName>
        <fullName evidence="3">histidine kinase</fullName>
        <ecNumber evidence="3">2.7.13.3</ecNumber>
    </recommendedName>
</protein>
<dbReference type="Gene3D" id="6.10.340.10">
    <property type="match status" value="1"/>
</dbReference>
<dbReference type="InterPro" id="IPR013656">
    <property type="entry name" value="PAS_4"/>
</dbReference>
<evidence type="ECO:0000259" key="14">
    <source>
        <dbReference type="PROSITE" id="PS50112"/>
    </source>
</evidence>
<keyword evidence="10" id="KW-0902">Two-component regulatory system</keyword>
<evidence type="ECO:0000259" key="13">
    <source>
        <dbReference type="PROSITE" id="PS50109"/>
    </source>
</evidence>
<name>A0ABW0K8C1_9BACL</name>
<evidence type="ECO:0000256" key="9">
    <source>
        <dbReference type="ARBA" id="ARBA00022840"/>
    </source>
</evidence>
<dbReference type="CDD" id="cd00082">
    <property type="entry name" value="HisKA"/>
    <property type="match status" value="1"/>
</dbReference>
<dbReference type="PRINTS" id="PR00344">
    <property type="entry name" value="BCTRLSENSOR"/>
</dbReference>
<dbReference type="Pfam" id="PF00512">
    <property type="entry name" value="HisKA"/>
    <property type="match status" value="1"/>
</dbReference>
<gene>
    <name evidence="17" type="ORF">ACFPOG_15235</name>
</gene>
<sequence length="757" mass="84439">MSIKVKLTLCISLLVATILVLNLTIYSISTKEGLKKSAEQQMLTIADQLSTTVEVTQQARQAMEDTTAEKLRAAAIAAQAELNPDIAGVTNEQLVALSAKLGVDHISLWTKLPDNDIVVLRSSNPKEINLSSKTWDYWYTAFLQLFTLHEVTVSQGRKLPHYWSGPINFATSDPSDINKWGYYYDGTTNYMIDPYINATSILDFQKIEGSEAVIQKMMKENASILEITGFNPQFFGKQPIIKIKQGIPVHNLDVRDIIFGSYRFTDEENDGIHLQQAIVSGSRNITESRIDGKNVLKSFIPVHAAEPYVIGITFDLSSLTNVLNHHLFILGMISLGLLLFSMVTSYWLAGFMIRPIQKILDTVNLVAKGQFDSFIPGRRKDELGLLAAQVNTMTSNLHRYTTELSEAADELRTTKEYLESFFNQTSDAIHVSDLQGQVWQVNQAFERLFGWCHEEVCGKPLDNIPADQLAATEEQVQKMLQGEAVTDFETARYMKDGRLIDVSITISPIRDAHGHIVAIASISRNITVRKQTEEALRRSEKLSVVGQLAAGVAHEIRNPLTTLKGFVQLQKMTGSLKASQLDIMLSELDRINFIVSEFLVLAKPQAVQFQLTDIRDIVSHVVKLLESQASLDNVEIELTISLEPTDVPLIHCEANQLKQVFINVLKNAMEAMPDGGKIQIDLMAPDPKSFMIRIIDQGCGIVEDEMSRIGEPFYTNKVHGTGLGLMVTQRIINNHKGTFALRSKPGEGTCVEIVLFK</sequence>
<evidence type="ECO:0000313" key="18">
    <source>
        <dbReference type="Proteomes" id="UP001596044"/>
    </source>
</evidence>
<dbReference type="PROSITE" id="PS50885">
    <property type="entry name" value="HAMP"/>
    <property type="match status" value="1"/>
</dbReference>
<feature type="domain" description="PAS" evidence="14">
    <location>
        <begin position="414"/>
        <end position="483"/>
    </location>
</feature>
<dbReference type="Pfam" id="PF02518">
    <property type="entry name" value="HATPase_c"/>
    <property type="match status" value="1"/>
</dbReference>
<keyword evidence="5" id="KW-0597">Phosphoprotein</keyword>
<feature type="domain" description="PAC" evidence="15">
    <location>
        <begin position="486"/>
        <end position="538"/>
    </location>
</feature>
<dbReference type="Proteomes" id="UP001596044">
    <property type="component" value="Unassembled WGS sequence"/>
</dbReference>
<evidence type="ECO:0000256" key="5">
    <source>
        <dbReference type="ARBA" id="ARBA00022553"/>
    </source>
</evidence>
<dbReference type="PANTHER" id="PTHR43065">
    <property type="entry name" value="SENSOR HISTIDINE KINASE"/>
    <property type="match status" value="1"/>
</dbReference>
<dbReference type="PROSITE" id="PS50109">
    <property type="entry name" value="HIS_KIN"/>
    <property type="match status" value="1"/>
</dbReference>
<evidence type="ECO:0000256" key="1">
    <source>
        <dbReference type="ARBA" id="ARBA00000085"/>
    </source>
</evidence>
<dbReference type="InterPro" id="IPR036890">
    <property type="entry name" value="HATPase_C_sf"/>
</dbReference>
<dbReference type="SMART" id="SM00387">
    <property type="entry name" value="HATPase_c"/>
    <property type="match status" value="1"/>
</dbReference>
<keyword evidence="4" id="KW-1003">Cell membrane</keyword>
<dbReference type="PROSITE" id="PS50112">
    <property type="entry name" value="PAS"/>
    <property type="match status" value="1"/>
</dbReference>
<evidence type="ECO:0000256" key="2">
    <source>
        <dbReference type="ARBA" id="ARBA00004651"/>
    </source>
</evidence>
<organism evidence="17 18">
    <name type="scientific">Paenibacillus aestuarii</name>
    <dbReference type="NCBI Taxonomy" id="516965"/>
    <lineage>
        <taxon>Bacteria</taxon>
        <taxon>Bacillati</taxon>
        <taxon>Bacillota</taxon>
        <taxon>Bacilli</taxon>
        <taxon>Bacillales</taxon>
        <taxon>Paenibacillaceae</taxon>
        <taxon>Paenibacillus</taxon>
    </lineage>
</organism>
<dbReference type="InterPro" id="IPR004358">
    <property type="entry name" value="Sig_transdc_His_kin-like_C"/>
</dbReference>
<dbReference type="Gene3D" id="3.30.450.20">
    <property type="entry name" value="PAS domain"/>
    <property type="match status" value="1"/>
</dbReference>
<evidence type="ECO:0000256" key="7">
    <source>
        <dbReference type="ARBA" id="ARBA00022741"/>
    </source>
</evidence>
<dbReference type="InterPro" id="IPR000014">
    <property type="entry name" value="PAS"/>
</dbReference>
<dbReference type="InterPro" id="IPR005467">
    <property type="entry name" value="His_kinase_dom"/>
</dbReference>
<evidence type="ECO:0000256" key="12">
    <source>
        <dbReference type="SAM" id="Phobius"/>
    </source>
</evidence>
<dbReference type="NCBIfam" id="TIGR00229">
    <property type="entry name" value="sensory_box"/>
    <property type="match status" value="1"/>
</dbReference>
<feature type="domain" description="Histidine kinase" evidence="13">
    <location>
        <begin position="551"/>
        <end position="757"/>
    </location>
</feature>
<reference evidence="18" key="1">
    <citation type="journal article" date="2019" name="Int. J. Syst. Evol. Microbiol.">
        <title>The Global Catalogue of Microorganisms (GCM) 10K type strain sequencing project: providing services to taxonomists for standard genome sequencing and annotation.</title>
        <authorList>
            <consortium name="The Broad Institute Genomics Platform"/>
            <consortium name="The Broad Institute Genome Sequencing Center for Infectious Disease"/>
            <person name="Wu L."/>
            <person name="Ma J."/>
        </authorList>
    </citation>
    <scope>NUCLEOTIDE SEQUENCE [LARGE SCALE GENOMIC DNA]</scope>
    <source>
        <strain evidence="18">KACC 11904</strain>
    </source>
</reference>
<dbReference type="InterPro" id="IPR003660">
    <property type="entry name" value="HAMP_dom"/>
</dbReference>
<dbReference type="Gene3D" id="3.30.565.10">
    <property type="entry name" value="Histidine kinase-like ATPase, C-terminal domain"/>
    <property type="match status" value="1"/>
</dbReference>
<evidence type="ECO:0000256" key="6">
    <source>
        <dbReference type="ARBA" id="ARBA00022679"/>
    </source>
</evidence>
<evidence type="ECO:0000256" key="8">
    <source>
        <dbReference type="ARBA" id="ARBA00022777"/>
    </source>
</evidence>
<dbReference type="InterPro" id="IPR035965">
    <property type="entry name" value="PAS-like_dom_sf"/>
</dbReference>
<dbReference type="PANTHER" id="PTHR43065:SF34">
    <property type="entry name" value="SPORULATION KINASE A"/>
    <property type="match status" value="1"/>
</dbReference>
<dbReference type="SMART" id="SM00388">
    <property type="entry name" value="HisKA"/>
    <property type="match status" value="1"/>
</dbReference>
<accession>A0ABW0K8C1</accession>
<evidence type="ECO:0000256" key="11">
    <source>
        <dbReference type="ARBA" id="ARBA00023136"/>
    </source>
</evidence>
<comment type="catalytic activity">
    <reaction evidence="1">
        <text>ATP + protein L-histidine = ADP + protein N-phospho-L-histidine.</text>
        <dbReference type="EC" id="2.7.13.3"/>
    </reaction>
</comment>
<evidence type="ECO:0000313" key="17">
    <source>
        <dbReference type="EMBL" id="MFC5449623.1"/>
    </source>
</evidence>
<dbReference type="Gene3D" id="1.10.287.130">
    <property type="match status" value="1"/>
</dbReference>
<dbReference type="EC" id="2.7.13.3" evidence="3"/>
<keyword evidence="7" id="KW-0547">Nucleotide-binding</keyword>
<feature type="domain" description="HAMP" evidence="16">
    <location>
        <begin position="350"/>
        <end position="402"/>
    </location>
</feature>
<dbReference type="CDD" id="cd00130">
    <property type="entry name" value="PAS"/>
    <property type="match status" value="1"/>
</dbReference>
<feature type="transmembrane region" description="Helical" evidence="12">
    <location>
        <begin position="327"/>
        <end position="349"/>
    </location>
</feature>
<dbReference type="PROSITE" id="PS50113">
    <property type="entry name" value="PAC"/>
    <property type="match status" value="1"/>
</dbReference>
<evidence type="ECO:0000256" key="10">
    <source>
        <dbReference type="ARBA" id="ARBA00023012"/>
    </source>
</evidence>
<dbReference type="InterPro" id="IPR003661">
    <property type="entry name" value="HisK_dim/P_dom"/>
</dbReference>
<evidence type="ECO:0000259" key="15">
    <source>
        <dbReference type="PROSITE" id="PS50113"/>
    </source>
</evidence>